<evidence type="ECO:0000259" key="1">
    <source>
        <dbReference type="Pfam" id="PF08279"/>
    </source>
</evidence>
<sequence length="241" mass="27786">MSVLTDLRIYCLSRAERLLQLIQILRRYRYPVSGIHLAVELGVSLRTLYRDIATLQAQGASIEGEAGVGYVLRPGFMLPPLMFSEEEIEALVLGSRWVAQRTDKKLGLAARNVLAKIAAVLPEDLGQQLEFSGLLIGPAKTLIERDDDKEALIRHAIRHEQRLQMNYIDFKGDESERIIWPLALGFFEEVHVVVAWCELRADFRHFRTDRVATLVPLNTRYPKRRRTLLKQWRKMNNIPEQ</sequence>
<dbReference type="EMBL" id="LNZC01000020">
    <property type="protein sequence ID" value="KTD78297.1"/>
    <property type="molecule type" value="Genomic_DNA"/>
</dbReference>
<protein>
    <submittedName>
        <fullName evidence="3">Transcription regulator protein, DeoR family</fullName>
    </submittedName>
</protein>
<dbReference type="PROSITE" id="PS52050">
    <property type="entry name" value="WYL"/>
    <property type="match status" value="1"/>
</dbReference>
<dbReference type="STRING" id="45076.Lwor_1692"/>
<evidence type="ECO:0000313" key="3">
    <source>
        <dbReference type="EMBL" id="KTD78297.1"/>
    </source>
</evidence>
<proteinExistence type="predicted"/>
<organism evidence="3 4">
    <name type="scientific">Legionella worsleiensis</name>
    <dbReference type="NCBI Taxonomy" id="45076"/>
    <lineage>
        <taxon>Bacteria</taxon>
        <taxon>Pseudomonadati</taxon>
        <taxon>Pseudomonadota</taxon>
        <taxon>Gammaproteobacteria</taxon>
        <taxon>Legionellales</taxon>
        <taxon>Legionellaceae</taxon>
        <taxon>Legionella</taxon>
    </lineage>
</organism>
<dbReference type="PANTHER" id="PTHR34580:SF3">
    <property type="entry name" value="PROTEIN PAFB"/>
    <property type="match status" value="1"/>
</dbReference>
<dbReference type="InterPro" id="IPR026881">
    <property type="entry name" value="WYL_dom"/>
</dbReference>
<feature type="domain" description="Helix-turn-helix type 11" evidence="1">
    <location>
        <begin position="17"/>
        <end position="70"/>
    </location>
</feature>
<evidence type="ECO:0000313" key="4">
    <source>
        <dbReference type="Proteomes" id="UP000054662"/>
    </source>
</evidence>
<dbReference type="Pfam" id="PF13280">
    <property type="entry name" value="WYL"/>
    <property type="match status" value="1"/>
</dbReference>
<dbReference type="Pfam" id="PF08279">
    <property type="entry name" value="HTH_11"/>
    <property type="match status" value="1"/>
</dbReference>
<reference evidence="3 4" key="1">
    <citation type="submission" date="2015-11" db="EMBL/GenBank/DDBJ databases">
        <title>Genomic analysis of 38 Legionella species identifies large and diverse effector repertoires.</title>
        <authorList>
            <person name="Burstein D."/>
            <person name="Amaro F."/>
            <person name="Zusman T."/>
            <person name="Lifshitz Z."/>
            <person name="Cohen O."/>
            <person name="Gilbert J.A."/>
            <person name="Pupko T."/>
            <person name="Shuman H.A."/>
            <person name="Segal G."/>
        </authorList>
    </citation>
    <scope>NUCLEOTIDE SEQUENCE [LARGE SCALE GENOMIC DNA]</scope>
    <source>
        <strain evidence="3 4">ATCC 49508</strain>
    </source>
</reference>
<dbReference type="Gene3D" id="1.10.10.10">
    <property type="entry name" value="Winged helix-like DNA-binding domain superfamily/Winged helix DNA-binding domain"/>
    <property type="match status" value="1"/>
</dbReference>
<dbReference type="InterPro" id="IPR051534">
    <property type="entry name" value="CBASS_pafABC_assoc_protein"/>
</dbReference>
<accession>A0A0W1AAE7</accession>
<dbReference type="Proteomes" id="UP000054662">
    <property type="component" value="Unassembled WGS sequence"/>
</dbReference>
<name>A0A0W1AAE7_9GAMM</name>
<dbReference type="InterPro" id="IPR013196">
    <property type="entry name" value="HTH_11"/>
</dbReference>
<dbReference type="SUPFAM" id="SSF46785">
    <property type="entry name" value="Winged helix' DNA-binding domain"/>
    <property type="match status" value="1"/>
</dbReference>
<dbReference type="PANTHER" id="PTHR34580">
    <property type="match status" value="1"/>
</dbReference>
<keyword evidence="4" id="KW-1185">Reference proteome</keyword>
<dbReference type="InterPro" id="IPR036390">
    <property type="entry name" value="WH_DNA-bd_sf"/>
</dbReference>
<dbReference type="AlphaFoldDB" id="A0A0W1AAE7"/>
<dbReference type="PATRIC" id="fig|45076.6.peg.1833"/>
<feature type="domain" description="WYL" evidence="2">
    <location>
        <begin position="152"/>
        <end position="214"/>
    </location>
</feature>
<dbReference type="InterPro" id="IPR036388">
    <property type="entry name" value="WH-like_DNA-bd_sf"/>
</dbReference>
<evidence type="ECO:0000259" key="2">
    <source>
        <dbReference type="Pfam" id="PF13280"/>
    </source>
</evidence>
<comment type="caution">
    <text evidence="3">The sequence shown here is derived from an EMBL/GenBank/DDBJ whole genome shotgun (WGS) entry which is preliminary data.</text>
</comment>
<gene>
    <name evidence="3" type="ORF">Lwor_1692</name>
</gene>